<gene>
    <name evidence="8" type="ORF">CYME_CMI312C</name>
</gene>
<dbReference type="SUPFAM" id="SSF58038">
    <property type="entry name" value="SNARE fusion complex"/>
    <property type="match status" value="2"/>
</dbReference>
<dbReference type="RefSeq" id="XP_005536355.1">
    <property type="nucleotide sequence ID" value="XM_005536298.1"/>
</dbReference>
<dbReference type="PROSITE" id="PS00914">
    <property type="entry name" value="SYNTAXIN"/>
    <property type="match status" value="1"/>
</dbReference>
<dbReference type="AlphaFoldDB" id="M1V7T5"/>
<evidence type="ECO:0000256" key="1">
    <source>
        <dbReference type="ARBA" id="ARBA00004370"/>
    </source>
</evidence>
<feature type="domain" description="T-SNARE coiled-coil homology" evidence="7">
    <location>
        <begin position="133"/>
        <end position="177"/>
    </location>
</feature>
<accession>M1V7T5</accession>
<dbReference type="SMART" id="SM00397">
    <property type="entry name" value="t_SNARE"/>
    <property type="match status" value="2"/>
</dbReference>
<dbReference type="GO" id="GO:0005886">
    <property type="term" value="C:plasma membrane"/>
    <property type="evidence" value="ECO:0007669"/>
    <property type="project" value="TreeGrafter"/>
</dbReference>
<evidence type="ECO:0000256" key="5">
    <source>
        <dbReference type="ARBA" id="ARBA00023136"/>
    </source>
</evidence>
<dbReference type="GO" id="GO:0031201">
    <property type="term" value="C:SNARE complex"/>
    <property type="evidence" value="ECO:0007669"/>
    <property type="project" value="InterPro"/>
</dbReference>
<dbReference type="InterPro" id="IPR044766">
    <property type="entry name" value="NPSN/SNAP25-like_N_SNARE"/>
</dbReference>
<sequence length="417" mass="45111">MAPRALDASSVISEPLTPPLTGRAARDRDALFGASAGTAPNPAPVSRRKQPVAGAEKRPRPGRPLNGAADAAVRGLEVAGEAAPPSTFAASTSAPDAELLQSRQTQVEQLRRQATDAALRGRQSSRRALQLAREARAIGVDVTMRLGEQDEQLDRVQNDLDEIHGHLTHSDEIIHDMQSFWKKMWPWARDRNRRHERYAPVLGADGPSTSATRHEIACLQRQREAGTLNLRERPPAACSSERSADEARAADDAQVGSSPGSVPAHALLQDAVDGEAASLDGDSERRRGLLSSLRRVTRRVRGVDEPEDRVRRERAALLAEGTAPTAAAGAAAASPADATECADASAQASAAPWEEHVQAQDRDLDELSVVVSDLRTLAVGIGEQVRHQSTKIDVISKDVDYGRERIHENNRRIRRML</sequence>
<comment type="similarity">
    <text evidence="2">Belongs to the syntaxin family.</text>
</comment>
<reference evidence="8 9" key="2">
    <citation type="journal article" date="2007" name="BMC Biol.">
        <title>A 100%-complete sequence reveals unusually simple genomic features in the hot-spring red alga Cyanidioschyzon merolae.</title>
        <authorList>
            <person name="Nozaki H."/>
            <person name="Takano H."/>
            <person name="Misumi O."/>
            <person name="Terasawa K."/>
            <person name="Matsuzaki M."/>
            <person name="Maruyama S."/>
            <person name="Nishida K."/>
            <person name="Yagisawa F."/>
            <person name="Yoshida Y."/>
            <person name="Fujiwara T."/>
            <person name="Takio S."/>
            <person name="Tamura K."/>
            <person name="Chung S.J."/>
            <person name="Nakamura S."/>
            <person name="Kuroiwa H."/>
            <person name="Tanaka K."/>
            <person name="Sato N."/>
            <person name="Kuroiwa T."/>
        </authorList>
    </citation>
    <scope>NUCLEOTIDE SEQUENCE [LARGE SCALE GENOMIC DNA]</scope>
    <source>
        <strain evidence="8 9">10D</strain>
    </source>
</reference>
<comment type="subcellular location">
    <subcellularLocation>
        <location evidence="1">Membrane</location>
    </subcellularLocation>
</comment>
<dbReference type="InterPro" id="IPR000727">
    <property type="entry name" value="T_SNARE_dom"/>
</dbReference>
<dbReference type="GO" id="GO:0005484">
    <property type="term" value="F:SNAP receptor activity"/>
    <property type="evidence" value="ECO:0007669"/>
    <property type="project" value="InterPro"/>
</dbReference>
<dbReference type="InterPro" id="IPR006012">
    <property type="entry name" value="Syntaxin/epimorphin_CS"/>
</dbReference>
<evidence type="ECO:0000256" key="6">
    <source>
        <dbReference type="SAM" id="MobiDB-lite"/>
    </source>
</evidence>
<dbReference type="Proteomes" id="UP000007014">
    <property type="component" value="Chromosome 9"/>
</dbReference>
<feature type="domain" description="T-SNARE coiled-coil homology" evidence="7">
    <location>
        <begin position="354"/>
        <end position="416"/>
    </location>
</feature>
<name>M1V7T5_CYAM1</name>
<keyword evidence="5" id="KW-0472">Membrane</keyword>
<dbReference type="EMBL" id="AP006491">
    <property type="protein sequence ID" value="BAM80069.1"/>
    <property type="molecule type" value="Genomic_DNA"/>
</dbReference>
<dbReference type="PANTHER" id="PTHR19305">
    <property type="entry name" value="SYNAPTOSOMAL ASSOCIATED PROTEIN"/>
    <property type="match status" value="1"/>
</dbReference>
<evidence type="ECO:0000313" key="9">
    <source>
        <dbReference type="Proteomes" id="UP000007014"/>
    </source>
</evidence>
<reference evidence="8 9" key="1">
    <citation type="journal article" date="2004" name="Nature">
        <title>Genome sequence of the ultrasmall unicellular red alga Cyanidioschyzon merolae 10D.</title>
        <authorList>
            <person name="Matsuzaki M."/>
            <person name="Misumi O."/>
            <person name="Shin-i T."/>
            <person name="Maruyama S."/>
            <person name="Takahara M."/>
            <person name="Miyagishima S."/>
            <person name="Mori T."/>
            <person name="Nishida K."/>
            <person name="Yagisawa F."/>
            <person name="Nishida K."/>
            <person name="Yoshida Y."/>
            <person name="Nishimura Y."/>
            <person name="Nakao S."/>
            <person name="Kobayashi T."/>
            <person name="Momoyama Y."/>
            <person name="Higashiyama T."/>
            <person name="Minoda A."/>
            <person name="Sano M."/>
            <person name="Nomoto H."/>
            <person name="Oishi K."/>
            <person name="Hayashi H."/>
            <person name="Ohta F."/>
            <person name="Nishizaka S."/>
            <person name="Haga S."/>
            <person name="Miura S."/>
            <person name="Morishita T."/>
            <person name="Kabeya Y."/>
            <person name="Terasawa K."/>
            <person name="Suzuki Y."/>
            <person name="Ishii Y."/>
            <person name="Asakawa S."/>
            <person name="Takano H."/>
            <person name="Ohta N."/>
            <person name="Kuroiwa H."/>
            <person name="Tanaka K."/>
            <person name="Shimizu N."/>
            <person name="Sugano S."/>
            <person name="Sato N."/>
            <person name="Nozaki H."/>
            <person name="Ogasawara N."/>
            <person name="Kohara Y."/>
            <person name="Kuroiwa T."/>
        </authorList>
    </citation>
    <scope>NUCLEOTIDE SEQUENCE [LARGE SCALE GENOMIC DNA]</scope>
    <source>
        <strain evidence="8 9">10D</strain>
    </source>
</reference>
<feature type="region of interest" description="Disordered" evidence="6">
    <location>
        <begin position="1"/>
        <end position="69"/>
    </location>
</feature>
<dbReference type="Gene3D" id="1.20.5.110">
    <property type="match status" value="2"/>
</dbReference>
<evidence type="ECO:0000256" key="3">
    <source>
        <dbReference type="ARBA" id="ARBA00009480"/>
    </source>
</evidence>
<evidence type="ECO:0000259" key="7">
    <source>
        <dbReference type="PROSITE" id="PS50192"/>
    </source>
</evidence>
<feature type="region of interest" description="Disordered" evidence="6">
    <location>
        <begin position="226"/>
        <end position="263"/>
    </location>
</feature>
<organism evidence="8 9">
    <name type="scientific">Cyanidioschyzon merolae (strain NIES-3377 / 10D)</name>
    <name type="common">Unicellular red alga</name>
    <dbReference type="NCBI Taxonomy" id="280699"/>
    <lineage>
        <taxon>Eukaryota</taxon>
        <taxon>Rhodophyta</taxon>
        <taxon>Bangiophyceae</taxon>
        <taxon>Cyanidiales</taxon>
        <taxon>Cyanidiaceae</taxon>
        <taxon>Cyanidioschyzon</taxon>
    </lineage>
</organism>
<dbReference type="PANTHER" id="PTHR19305:SF9">
    <property type="entry name" value="SYNAPTOSOMAL-ASSOCIATED PROTEIN 29"/>
    <property type="match status" value="1"/>
</dbReference>
<dbReference type="GeneID" id="16993683"/>
<evidence type="ECO:0000313" key="8">
    <source>
        <dbReference type="EMBL" id="BAM80069.1"/>
    </source>
</evidence>
<comment type="similarity">
    <text evidence="3">Belongs to the SNAP-25 family.</text>
</comment>
<dbReference type="PROSITE" id="PS50192">
    <property type="entry name" value="T_SNARE"/>
    <property type="match status" value="2"/>
</dbReference>
<keyword evidence="4" id="KW-0813">Transport</keyword>
<dbReference type="KEGG" id="cme:CYME_CMI312C"/>
<evidence type="ECO:0000256" key="2">
    <source>
        <dbReference type="ARBA" id="ARBA00009063"/>
    </source>
</evidence>
<dbReference type="OrthoDB" id="11600at2759"/>
<dbReference type="CDD" id="cd15841">
    <property type="entry name" value="SNARE_Qc"/>
    <property type="match status" value="1"/>
</dbReference>
<proteinExistence type="inferred from homology"/>
<evidence type="ECO:0000256" key="4">
    <source>
        <dbReference type="ARBA" id="ARBA00022448"/>
    </source>
</evidence>
<feature type="compositionally biased region" description="Basic and acidic residues" evidence="6">
    <location>
        <begin position="242"/>
        <end position="251"/>
    </location>
</feature>
<protein>
    <recommendedName>
        <fullName evidence="7">t-SNARE coiled-coil homology domain-containing protein</fullName>
    </recommendedName>
</protein>
<dbReference type="GO" id="GO:0006886">
    <property type="term" value="P:intracellular protein transport"/>
    <property type="evidence" value="ECO:0007669"/>
    <property type="project" value="InterPro"/>
</dbReference>
<dbReference type="CDD" id="cd15861">
    <property type="entry name" value="SNARE_SNAP25N_23N_29N_SEC9N"/>
    <property type="match status" value="1"/>
</dbReference>
<keyword evidence="9" id="KW-1185">Reference proteome</keyword>